<dbReference type="PROSITE" id="PS01186">
    <property type="entry name" value="EGF_2"/>
    <property type="match status" value="1"/>
</dbReference>
<dbReference type="SMART" id="SM00050">
    <property type="entry name" value="DISIN"/>
    <property type="match status" value="1"/>
</dbReference>
<dbReference type="PROSITE" id="PS00427">
    <property type="entry name" value="DISINTEGRIN_1"/>
    <property type="match status" value="1"/>
</dbReference>
<feature type="domain" description="EGF-like" evidence="10">
    <location>
        <begin position="644"/>
        <end position="677"/>
    </location>
</feature>
<name>A0A091CZT9_FUKDA</name>
<dbReference type="GO" id="GO:0009897">
    <property type="term" value="C:external side of plasma membrane"/>
    <property type="evidence" value="ECO:0007669"/>
    <property type="project" value="TreeGrafter"/>
</dbReference>
<dbReference type="PANTHER" id="PTHR11905:SF116">
    <property type="entry name" value="DISINTEGRIN AND METALLOPROTEINASE DOMAIN-CONTAINING PROTEIN 21"/>
    <property type="match status" value="1"/>
</dbReference>
<evidence type="ECO:0000256" key="9">
    <source>
        <dbReference type="SAM" id="Phobius"/>
    </source>
</evidence>
<evidence type="ECO:0000313" key="14">
    <source>
        <dbReference type="Proteomes" id="UP000028990"/>
    </source>
</evidence>
<evidence type="ECO:0000256" key="1">
    <source>
        <dbReference type="ARBA" id="ARBA00004479"/>
    </source>
</evidence>
<keyword evidence="3 9" id="KW-1133">Transmembrane helix</keyword>
<feature type="disulfide bond" evidence="6">
    <location>
        <begin position="478"/>
        <end position="498"/>
    </location>
</feature>
<gene>
    <name evidence="13" type="ORF">H920_14347</name>
</gene>
<dbReference type="GO" id="GO:0008584">
    <property type="term" value="P:male gonad development"/>
    <property type="evidence" value="ECO:0007669"/>
    <property type="project" value="TreeGrafter"/>
</dbReference>
<evidence type="ECO:0000256" key="2">
    <source>
        <dbReference type="ARBA" id="ARBA00022692"/>
    </source>
</evidence>
<evidence type="ECO:0000256" key="6">
    <source>
        <dbReference type="PROSITE-ProRule" id="PRU00068"/>
    </source>
</evidence>
<sequence length="740" mass="82634">MPFTLLHWTDSSIMGAVKDGASMRIILLFLWLEVSLISPSLSQARPAQRLSSVEVVTPLKVNSRGRGAKSTGWLSYSLLFGGQRHVVHMRVKKLLVSTHLPVLTYTEQHALLEDHPFIPDDCYYHGYVEGALESLVVFSVCFGGLRGVLQINDLVYEIEPIRHSTTFEHLVYSLKSNETQFPPMKCGLTEKKTAYQPLEFEVDENLVQKNNSAGDWWTHIWFLELVVVIDHDFFIYSQSNLSKVQEDIFLVVNIVDSMYHQLSTYVTLVGIEIWNQGNIFQMTSIEQVLNDFSQWKKISLSQLQHDAAHIFIKSSHINILGLAYVAGICHSPIDCGVCNFQGDPWSLFANTVAHELGHILGMQHDEEFCSCGKSGCIMSALRIPEAERFTNCSYVNFLKTILNQGSCLHNFPRPAKVFLLKRCGNAVVEREEECDCGAIQQCEHDPCCLLNCTLRSGAACAFGLCCKDCKFMQSGELCRQQVNECDLPEWCNGTSHWCPEDAHVQDGMPCSKNAYCYQKQCNNHDKQCREIFGQKAKSASQNCYREINSQGNSFGHCGTNGMVYIKCNISDILCGRIQCENVEDMPYLQDHSVLRNTHVNGVPCWSIGHHLGLSIPDIGEVKDGTACGAGKICIHKKCVSLSVLPQVCLPETCNMKGTCNNKHHCHCTEGWSPPNCLHRGLGGSIDSGPVSTTKSVFLTLVVTLSVCVLICLLTVGLYIYIYVYPQIRSGSKQTEDYSSG</sequence>
<evidence type="ECO:0000313" key="13">
    <source>
        <dbReference type="EMBL" id="KFO24217.1"/>
    </source>
</evidence>
<feature type="binding site" evidence="8">
    <location>
        <position position="364"/>
    </location>
    <ligand>
        <name>Zn(2+)</name>
        <dbReference type="ChEBI" id="CHEBI:29105"/>
        <note>catalytic</note>
    </ligand>
</feature>
<dbReference type="AlphaFoldDB" id="A0A091CZT9"/>
<protein>
    <submittedName>
        <fullName evidence="13">Disintegrin and metalloproteinase domain-containing protein 21</fullName>
    </submittedName>
</protein>
<evidence type="ECO:0000259" key="12">
    <source>
        <dbReference type="PROSITE" id="PS50215"/>
    </source>
</evidence>
<dbReference type="InterPro" id="IPR036436">
    <property type="entry name" value="Disintegrin_dom_sf"/>
</dbReference>
<feature type="disulfide bond" evidence="7">
    <location>
        <begin position="667"/>
        <end position="676"/>
    </location>
</feature>
<organism evidence="13 14">
    <name type="scientific">Fukomys damarensis</name>
    <name type="common">Damaraland mole rat</name>
    <name type="synonym">Cryptomys damarensis</name>
    <dbReference type="NCBI Taxonomy" id="885580"/>
    <lineage>
        <taxon>Eukaryota</taxon>
        <taxon>Metazoa</taxon>
        <taxon>Chordata</taxon>
        <taxon>Craniata</taxon>
        <taxon>Vertebrata</taxon>
        <taxon>Euteleostomi</taxon>
        <taxon>Mammalia</taxon>
        <taxon>Eutheria</taxon>
        <taxon>Euarchontoglires</taxon>
        <taxon>Glires</taxon>
        <taxon>Rodentia</taxon>
        <taxon>Hystricomorpha</taxon>
        <taxon>Bathyergidae</taxon>
        <taxon>Fukomys</taxon>
    </lineage>
</organism>
<keyword evidence="2 9" id="KW-0812">Transmembrane</keyword>
<evidence type="ECO:0000259" key="10">
    <source>
        <dbReference type="PROSITE" id="PS50026"/>
    </source>
</evidence>
<keyword evidence="8" id="KW-0862">Zinc</keyword>
<dbReference type="FunFam" id="4.10.70.10:FF:000001">
    <property type="entry name" value="Disintegrin and metalloproteinase domain-containing protein 22"/>
    <property type="match status" value="1"/>
</dbReference>
<dbReference type="PROSITE" id="PS50215">
    <property type="entry name" value="ADAM_MEPRO"/>
    <property type="match status" value="1"/>
</dbReference>
<dbReference type="GO" id="GO:0046872">
    <property type="term" value="F:metal ion binding"/>
    <property type="evidence" value="ECO:0007669"/>
    <property type="project" value="UniProtKB-KW"/>
</dbReference>
<feature type="transmembrane region" description="Helical" evidence="9">
    <location>
        <begin position="696"/>
        <end position="723"/>
    </location>
</feature>
<dbReference type="SUPFAM" id="SSF57552">
    <property type="entry name" value="Blood coagulation inhibitor (disintegrin)"/>
    <property type="match status" value="1"/>
</dbReference>
<dbReference type="Gene3D" id="4.10.70.10">
    <property type="entry name" value="Disintegrin domain"/>
    <property type="match status" value="1"/>
</dbReference>
<evidence type="ECO:0000256" key="8">
    <source>
        <dbReference type="PROSITE-ProRule" id="PRU00276"/>
    </source>
</evidence>
<feature type="disulfide bond" evidence="8">
    <location>
        <begin position="371"/>
        <end position="376"/>
    </location>
</feature>
<dbReference type="EMBL" id="KN123629">
    <property type="protein sequence ID" value="KFO24217.1"/>
    <property type="molecule type" value="Genomic_DNA"/>
</dbReference>
<dbReference type="GO" id="GO:0007229">
    <property type="term" value="P:integrin-mediated signaling pathway"/>
    <property type="evidence" value="ECO:0007669"/>
    <property type="project" value="UniProtKB-KW"/>
</dbReference>
<dbReference type="InterPro" id="IPR002870">
    <property type="entry name" value="Peptidase_M12B_N"/>
</dbReference>
<dbReference type="Pfam" id="PF01421">
    <property type="entry name" value="Reprolysin"/>
    <property type="match status" value="1"/>
</dbReference>
<evidence type="ECO:0000256" key="3">
    <source>
        <dbReference type="ARBA" id="ARBA00022989"/>
    </source>
</evidence>
<dbReference type="PROSITE" id="PS50026">
    <property type="entry name" value="EGF_3"/>
    <property type="match status" value="1"/>
</dbReference>
<feature type="domain" description="Disintegrin" evidence="11">
    <location>
        <begin position="420"/>
        <end position="506"/>
    </location>
</feature>
<dbReference type="InterPro" id="IPR018358">
    <property type="entry name" value="Disintegrin_CS"/>
</dbReference>
<dbReference type="OrthoDB" id="5951731at2759"/>
<keyword evidence="14" id="KW-1185">Reference proteome</keyword>
<keyword evidence="7" id="KW-0245">EGF-like domain</keyword>
<dbReference type="Gene3D" id="3.40.390.10">
    <property type="entry name" value="Collagenase (Catalytic Domain)"/>
    <property type="match status" value="1"/>
</dbReference>
<dbReference type="GO" id="GO:0006508">
    <property type="term" value="P:proteolysis"/>
    <property type="evidence" value="ECO:0007669"/>
    <property type="project" value="InterPro"/>
</dbReference>
<feature type="domain" description="Peptidase M12B" evidence="12">
    <location>
        <begin position="221"/>
        <end position="412"/>
    </location>
</feature>
<evidence type="ECO:0000256" key="4">
    <source>
        <dbReference type="ARBA" id="ARBA00023136"/>
    </source>
</evidence>
<keyword evidence="5 7" id="KW-1015">Disulfide bond</keyword>
<keyword evidence="4 9" id="KW-0472">Membrane</keyword>
<proteinExistence type="predicted"/>
<dbReference type="Proteomes" id="UP000028990">
    <property type="component" value="Unassembled WGS sequence"/>
</dbReference>
<comment type="caution">
    <text evidence="7">Lacks conserved residue(s) required for the propagation of feature annotation.</text>
</comment>
<evidence type="ECO:0000256" key="5">
    <source>
        <dbReference type="ARBA" id="ARBA00023157"/>
    </source>
</evidence>
<dbReference type="InterPro" id="IPR034027">
    <property type="entry name" value="Reprolysin_adamalysin"/>
</dbReference>
<dbReference type="CDD" id="cd04269">
    <property type="entry name" value="ZnMc_adamalysin_II_like"/>
    <property type="match status" value="1"/>
</dbReference>
<dbReference type="MEROPS" id="M12.P01"/>
<keyword evidence="13" id="KW-0401">Integrin</keyword>
<dbReference type="GO" id="GO:0004222">
    <property type="term" value="F:metalloendopeptidase activity"/>
    <property type="evidence" value="ECO:0007669"/>
    <property type="project" value="InterPro"/>
</dbReference>
<dbReference type="PANTHER" id="PTHR11905">
    <property type="entry name" value="ADAM A DISINTEGRIN AND METALLOPROTEASE DOMAIN"/>
    <property type="match status" value="1"/>
</dbReference>
<dbReference type="PRINTS" id="PR00289">
    <property type="entry name" value="DISINTEGRIN"/>
</dbReference>
<dbReference type="OMA" id="WWTHSWF"/>
<reference evidence="13 14" key="1">
    <citation type="submission" date="2013-11" db="EMBL/GenBank/DDBJ databases">
        <title>The Damaraland mole rat (Fukomys damarensis) genome and evolution of African mole rats.</title>
        <authorList>
            <person name="Gladyshev V.N."/>
            <person name="Fang X."/>
        </authorList>
    </citation>
    <scope>NUCLEOTIDE SEQUENCE [LARGE SCALE GENOMIC DNA]</scope>
    <source>
        <tissue evidence="13">Liver</tissue>
    </source>
</reference>
<dbReference type="Pfam" id="PF00200">
    <property type="entry name" value="Disintegrin"/>
    <property type="match status" value="1"/>
</dbReference>
<feature type="binding site" evidence="8">
    <location>
        <position position="358"/>
    </location>
    <ligand>
        <name>Zn(2+)</name>
        <dbReference type="ChEBI" id="CHEBI:29105"/>
        <note>catalytic</note>
    </ligand>
</feature>
<dbReference type="eggNOG" id="KOG3607">
    <property type="taxonomic scope" value="Eukaryota"/>
</dbReference>
<evidence type="ECO:0000256" key="7">
    <source>
        <dbReference type="PROSITE-ProRule" id="PRU00076"/>
    </source>
</evidence>
<feature type="active site" evidence="8">
    <location>
        <position position="355"/>
    </location>
</feature>
<dbReference type="InterPro" id="IPR024079">
    <property type="entry name" value="MetalloPept_cat_dom_sf"/>
</dbReference>
<evidence type="ECO:0000259" key="11">
    <source>
        <dbReference type="PROSITE" id="PS50214"/>
    </source>
</evidence>
<comment type="subcellular location">
    <subcellularLocation>
        <location evidence="1">Membrane</location>
        <topology evidence="1">Single-pass type I membrane protein</topology>
    </subcellularLocation>
</comment>
<dbReference type="InterPro" id="IPR001762">
    <property type="entry name" value="Disintegrin_dom"/>
</dbReference>
<keyword evidence="8" id="KW-0479">Metal-binding</keyword>
<dbReference type="Pfam" id="PF01562">
    <property type="entry name" value="Pep_M12B_propep"/>
    <property type="match status" value="1"/>
</dbReference>
<dbReference type="InterPro" id="IPR001590">
    <property type="entry name" value="Peptidase_M12B"/>
</dbReference>
<dbReference type="STRING" id="885580.ENSFDAP00000011215"/>
<dbReference type="InterPro" id="IPR006586">
    <property type="entry name" value="ADAM_Cys-rich"/>
</dbReference>
<feature type="binding site" evidence="8">
    <location>
        <position position="354"/>
    </location>
    <ligand>
        <name>Zn(2+)</name>
        <dbReference type="ChEBI" id="CHEBI:29105"/>
        <note>catalytic</note>
    </ligand>
</feature>
<dbReference type="PROSITE" id="PS50214">
    <property type="entry name" value="DISINTEGRIN_2"/>
    <property type="match status" value="1"/>
</dbReference>
<dbReference type="Pfam" id="PF08516">
    <property type="entry name" value="ADAM_CR"/>
    <property type="match status" value="1"/>
</dbReference>
<dbReference type="SUPFAM" id="SSF55486">
    <property type="entry name" value="Metalloproteases ('zincins'), catalytic domain"/>
    <property type="match status" value="1"/>
</dbReference>
<accession>A0A091CZT9</accession>
<dbReference type="GO" id="GO:1990913">
    <property type="term" value="C:sperm head plasma membrane"/>
    <property type="evidence" value="ECO:0007669"/>
    <property type="project" value="TreeGrafter"/>
</dbReference>
<dbReference type="SMART" id="SM00608">
    <property type="entry name" value="ACR"/>
    <property type="match status" value="1"/>
</dbReference>
<dbReference type="FunFam" id="3.40.390.10:FF:000002">
    <property type="entry name" value="Disintegrin and metalloproteinase domain-containing protein 22"/>
    <property type="match status" value="1"/>
</dbReference>
<dbReference type="InterPro" id="IPR000742">
    <property type="entry name" value="EGF"/>
</dbReference>